<reference evidence="2 3" key="2">
    <citation type="submission" date="2017-10" db="EMBL/GenBank/DDBJ databases">
        <title>Genome analyses suggest a sexual origin of heterokaryosis in a supposedly ancient asexual fungus.</title>
        <authorList>
            <person name="Corradi N."/>
            <person name="Sedzielewska K."/>
            <person name="Noel J."/>
            <person name="Charron P."/>
            <person name="Farinelli L."/>
            <person name="Marton T."/>
            <person name="Kruger M."/>
            <person name="Pelin A."/>
            <person name="Brachmann A."/>
            <person name="Corradi N."/>
        </authorList>
    </citation>
    <scope>NUCLEOTIDE SEQUENCE [LARGE SCALE GENOMIC DNA]</scope>
    <source>
        <strain evidence="2 3">A1</strain>
    </source>
</reference>
<evidence type="ECO:0000313" key="2">
    <source>
        <dbReference type="EMBL" id="PKC76486.1"/>
    </source>
</evidence>
<dbReference type="Proteomes" id="UP000232688">
    <property type="component" value="Unassembled WGS sequence"/>
</dbReference>
<feature type="transmembrane region" description="Helical" evidence="1">
    <location>
        <begin position="21"/>
        <end position="42"/>
    </location>
</feature>
<evidence type="ECO:0000313" key="3">
    <source>
        <dbReference type="Proteomes" id="UP000232688"/>
    </source>
</evidence>
<keyword evidence="1" id="KW-0472">Membrane</keyword>
<dbReference type="VEuPathDB" id="FungiDB:RhiirFUN_008660"/>
<dbReference type="VEuPathDB" id="FungiDB:RhiirA1_406208"/>
<gene>
    <name evidence="2" type="ORF">RhiirA1_406208</name>
</gene>
<sequence>MKLQAYDFDIIHRSGKKHLKNITIWTLFSNLGMINLILHFNWRMPIIIAMICISRIH</sequence>
<accession>A0A2N0SLW5</accession>
<reference evidence="2 3" key="1">
    <citation type="submission" date="2017-10" db="EMBL/GenBank/DDBJ databases">
        <title>Extensive intraspecific genome diversity in a model arbuscular mycorrhizal fungus.</title>
        <authorList>
            <person name="Chen E.C.H."/>
            <person name="Morin E."/>
            <person name="Baudet D."/>
            <person name="Noel J."/>
            <person name="Ndikumana S."/>
            <person name="Charron P."/>
            <person name="St-Onge C."/>
            <person name="Giorgi J."/>
            <person name="Grigoriev I.V."/>
            <person name="Roux C."/>
            <person name="Martin F.M."/>
            <person name="Corradi N."/>
        </authorList>
    </citation>
    <scope>NUCLEOTIDE SEQUENCE [LARGE SCALE GENOMIC DNA]</scope>
    <source>
        <strain evidence="2 3">A1</strain>
    </source>
</reference>
<dbReference type="AlphaFoldDB" id="A0A2N0SLW5"/>
<keyword evidence="1" id="KW-0812">Transmembrane</keyword>
<dbReference type="EMBL" id="LLXH01000001">
    <property type="protein sequence ID" value="PKC76486.1"/>
    <property type="molecule type" value="Genomic_DNA"/>
</dbReference>
<evidence type="ECO:0000256" key="1">
    <source>
        <dbReference type="SAM" id="Phobius"/>
    </source>
</evidence>
<comment type="caution">
    <text evidence="2">The sequence shown here is derived from an EMBL/GenBank/DDBJ whole genome shotgun (WGS) entry which is preliminary data.</text>
</comment>
<proteinExistence type="predicted"/>
<keyword evidence="1" id="KW-1133">Transmembrane helix</keyword>
<name>A0A2N0SLW5_9GLOM</name>
<organism evidence="2 3">
    <name type="scientific">Rhizophagus irregularis</name>
    <dbReference type="NCBI Taxonomy" id="588596"/>
    <lineage>
        <taxon>Eukaryota</taxon>
        <taxon>Fungi</taxon>
        <taxon>Fungi incertae sedis</taxon>
        <taxon>Mucoromycota</taxon>
        <taxon>Glomeromycotina</taxon>
        <taxon>Glomeromycetes</taxon>
        <taxon>Glomerales</taxon>
        <taxon>Glomeraceae</taxon>
        <taxon>Rhizophagus</taxon>
    </lineage>
</organism>
<protein>
    <submittedName>
        <fullName evidence="2">Uncharacterized protein</fullName>
    </submittedName>
</protein>